<feature type="coiled-coil region" evidence="1">
    <location>
        <begin position="599"/>
        <end position="675"/>
    </location>
</feature>
<dbReference type="AlphaFoldDB" id="A0A5E6USF8"/>
<name>A0A5E6USF8_PSEFL</name>
<proteinExistence type="predicted"/>
<protein>
    <submittedName>
        <fullName evidence="3">Uncharacterized protein</fullName>
    </submittedName>
</protein>
<feature type="region of interest" description="Disordered" evidence="2">
    <location>
        <begin position="786"/>
        <end position="809"/>
    </location>
</feature>
<dbReference type="Proteomes" id="UP000326241">
    <property type="component" value="Unassembled WGS sequence"/>
</dbReference>
<sequence>MPHPTIPLSAGTVRVPGPLTTGADLEAIRPAPSIRITPSAPAPSIRPSAREPSLEQYRISAPASLPAPDVHGVRTFKGRRYVDVPDGGIVQVVTDTPSGLYRARLASELTPAGPLLMRDRESGLWHPLEDGKSITFPLSDTRLQDFATDLDFTGVQVGRDRLYRYGGKLYAVIGDQSYQALHDLDASSPALPVMRIVRPEDPVAADPANVYVGTRAGRSEPIVFDEQRGWVGTLVGGTAGMRRRANQADALRAADLTFELQTLELQFNQAMTTGEQLHHHWQALKGKEGERAHLERLEEHHRRELALLEKTLDLHTDEKERIVSILGRVAYREKIIVLQKGRMLTYNQLMIASDSRKLLDGPIFGGPVADHAAVAAHLSNKLEILKKRQEIADELLHKWRLSPEDLQGTVYDPIDLHENVAFWIYAKSRLFVDADASVDISNASARYLAFCFGEVTFAFRALKEIPQHARISVLSDLLDQTSAVKASYENLPLPPGLQHASSRSEIIEAIEHFEHTLEQHLDRYHQEQETTPALPPHEQPIDFDFIPAQGQSPQAAAPRKMFRSKHHGIYKIRVGRPRRTAAGEDLIDVMNPHDPTEVLQTYERREGEWRRQMARQERNLSTLTAQARQHLEQSEAHLNSAWRDEKAKRNASGIVEFLTGRADELDDLARQIEQAPNPAASDISALVQRLHHDSQRLLQEGENIRVRLYKDPDYLSNDRVAYLIRHGHLSATRTQSRIPLGKGNKKEFLDVYTLNDSQSGTVLWYAHFHYAQKDSPLADFQAKRGHLKTRQQNRLGTSSQRRDEQAGRTHVKIWREDIDSRTAQRIFELAT</sequence>
<evidence type="ECO:0000313" key="3">
    <source>
        <dbReference type="EMBL" id="VVN08427.1"/>
    </source>
</evidence>
<reference evidence="3 4" key="1">
    <citation type="submission" date="2019-09" db="EMBL/GenBank/DDBJ databases">
        <authorList>
            <person name="Chandra G."/>
            <person name="Truman W A."/>
        </authorList>
    </citation>
    <scope>NUCLEOTIDE SEQUENCE [LARGE SCALE GENOMIC DNA]</scope>
    <source>
        <strain evidence="3">PS624</strain>
    </source>
</reference>
<organism evidence="3 4">
    <name type="scientific">Pseudomonas fluorescens</name>
    <dbReference type="NCBI Taxonomy" id="294"/>
    <lineage>
        <taxon>Bacteria</taxon>
        <taxon>Pseudomonadati</taxon>
        <taxon>Pseudomonadota</taxon>
        <taxon>Gammaproteobacteria</taxon>
        <taxon>Pseudomonadales</taxon>
        <taxon>Pseudomonadaceae</taxon>
        <taxon>Pseudomonas</taxon>
    </lineage>
</organism>
<evidence type="ECO:0000256" key="2">
    <source>
        <dbReference type="SAM" id="MobiDB-lite"/>
    </source>
</evidence>
<evidence type="ECO:0000256" key="1">
    <source>
        <dbReference type="SAM" id="Coils"/>
    </source>
</evidence>
<gene>
    <name evidence="3" type="ORF">PS624_03698</name>
</gene>
<dbReference type="EMBL" id="CABVGZ010000042">
    <property type="protein sequence ID" value="VVN08427.1"/>
    <property type="molecule type" value="Genomic_DNA"/>
</dbReference>
<feature type="compositionally biased region" description="Basic and acidic residues" evidence="2">
    <location>
        <begin position="800"/>
        <end position="809"/>
    </location>
</feature>
<keyword evidence="1" id="KW-0175">Coiled coil</keyword>
<accession>A0A5E6USF8</accession>
<evidence type="ECO:0000313" key="4">
    <source>
        <dbReference type="Proteomes" id="UP000326241"/>
    </source>
</evidence>